<keyword evidence="6 7" id="KW-0472">Membrane</keyword>
<sequence>MADAPPTPTPLGRRAVLAQAWPIVVGQASVPLVGLVDTAVIGRTGDATALAAVALGGTIVNFALWTFGFLRMGMTGLTAQAHGRRDARETDVLLVRGLLMGIALGAGVMAVQVLVVPAALALMAGGEALHAAARRYVEARLLGAPAALGVYAMVGWLFGLARTRAALAIQLVLNLANVALCVLFVHALGWGVRGVGLATACADWLSLAVALAIVAPALRAARDPAVRDRAALRRLLTLNGDIMLRTLALLATFAWFANAGARGGATQLAAQQVLLQFVAVAAFVLDGFAFTAESRVGEAIGAGSRPALTRAIRLTGEFALAAGALFAGATLAFGDAAIALLTTSVPVASLARELLPLAALVAIVGVPAWMLDGIFIGATAGRILRNAAIVATALYIATDLALRPWGAQGAWTALLASYVWRAAALGRHLPALLAKGAREP</sequence>
<evidence type="ECO:0000256" key="5">
    <source>
        <dbReference type="ARBA" id="ARBA00022989"/>
    </source>
</evidence>
<evidence type="ECO:0000256" key="1">
    <source>
        <dbReference type="ARBA" id="ARBA00004141"/>
    </source>
</evidence>
<dbReference type="NCBIfam" id="TIGR00797">
    <property type="entry name" value="matE"/>
    <property type="match status" value="1"/>
</dbReference>
<keyword evidence="4 7" id="KW-0812">Transmembrane</keyword>
<evidence type="ECO:0000256" key="2">
    <source>
        <dbReference type="ARBA" id="ARBA00010199"/>
    </source>
</evidence>
<feature type="transmembrane region" description="Helical" evidence="7">
    <location>
        <begin position="242"/>
        <end position="261"/>
    </location>
</feature>
<dbReference type="PANTHER" id="PTHR43298">
    <property type="entry name" value="MULTIDRUG RESISTANCE PROTEIN NORM-RELATED"/>
    <property type="match status" value="1"/>
</dbReference>
<keyword evidence="3" id="KW-0813">Transport</keyword>
<dbReference type="CDD" id="cd13136">
    <property type="entry name" value="MATE_DinF_like"/>
    <property type="match status" value="1"/>
</dbReference>
<dbReference type="Pfam" id="PF01554">
    <property type="entry name" value="MatE"/>
    <property type="match status" value="2"/>
</dbReference>
<comment type="similarity">
    <text evidence="2">Belongs to the multi antimicrobial extrusion (MATE) (TC 2.A.66.1) family.</text>
</comment>
<dbReference type="RefSeq" id="WP_168133120.1">
    <property type="nucleotide sequence ID" value="NZ_JAAVJH010000002.1"/>
</dbReference>
<feature type="transmembrane region" description="Helical" evidence="7">
    <location>
        <begin position="141"/>
        <end position="159"/>
    </location>
</feature>
<keyword evidence="9" id="KW-1185">Reference proteome</keyword>
<reference evidence="8 9" key="1">
    <citation type="submission" date="2020-03" db="EMBL/GenBank/DDBJ databases">
        <authorList>
            <person name="Wang L."/>
            <person name="He N."/>
            <person name="Li Y."/>
            <person name="Fang Y."/>
            <person name="Zhang F."/>
        </authorList>
    </citation>
    <scope>NUCLEOTIDE SEQUENCE [LARGE SCALE GENOMIC DNA]</scope>
    <source>
        <strain evidence="8 9">36D10-4-7</strain>
    </source>
</reference>
<organism evidence="8 9">
    <name type="scientific">Sphingomonas corticis</name>
    <dbReference type="NCBI Taxonomy" id="2722791"/>
    <lineage>
        <taxon>Bacteria</taxon>
        <taxon>Pseudomonadati</taxon>
        <taxon>Pseudomonadota</taxon>
        <taxon>Alphaproteobacteria</taxon>
        <taxon>Sphingomonadales</taxon>
        <taxon>Sphingomonadaceae</taxon>
        <taxon>Sphingomonas</taxon>
    </lineage>
</organism>
<dbReference type="PANTHER" id="PTHR43298:SF2">
    <property type="entry name" value="FMN_FAD EXPORTER YEEO-RELATED"/>
    <property type="match status" value="1"/>
</dbReference>
<dbReference type="InterPro" id="IPR050222">
    <property type="entry name" value="MATE_MdtK"/>
</dbReference>
<feature type="transmembrane region" description="Helical" evidence="7">
    <location>
        <begin position="93"/>
        <end position="121"/>
    </location>
</feature>
<keyword evidence="5 7" id="KW-1133">Transmembrane helix</keyword>
<feature type="transmembrane region" description="Helical" evidence="7">
    <location>
        <begin position="273"/>
        <end position="292"/>
    </location>
</feature>
<evidence type="ECO:0000256" key="7">
    <source>
        <dbReference type="SAM" id="Phobius"/>
    </source>
</evidence>
<dbReference type="Proteomes" id="UP000732399">
    <property type="component" value="Unassembled WGS sequence"/>
</dbReference>
<evidence type="ECO:0000256" key="4">
    <source>
        <dbReference type="ARBA" id="ARBA00022692"/>
    </source>
</evidence>
<evidence type="ECO:0000313" key="8">
    <source>
        <dbReference type="EMBL" id="NJR77567.1"/>
    </source>
</evidence>
<feature type="transmembrane region" description="Helical" evidence="7">
    <location>
        <begin position="49"/>
        <end position="72"/>
    </location>
</feature>
<proteinExistence type="inferred from homology"/>
<comment type="caution">
    <text evidence="8">The sequence shown here is derived from an EMBL/GenBank/DDBJ whole genome shotgun (WGS) entry which is preliminary data.</text>
</comment>
<dbReference type="InterPro" id="IPR002528">
    <property type="entry name" value="MATE_fam"/>
</dbReference>
<feature type="transmembrane region" description="Helical" evidence="7">
    <location>
        <begin position="318"/>
        <end position="342"/>
    </location>
</feature>
<evidence type="ECO:0000313" key="9">
    <source>
        <dbReference type="Proteomes" id="UP000732399"/>
    </source>
</evidence>
<feature type="transmembrane region" description="Helical" evidence="7">
    <location>
        <begin position="171"/>
        <end position="192"/>
    </location>
</feature>
<protein>
    <submittedName>
        <fullName evidence="8">MATE family efflux transporter</fullName>
    </submittedName>
</protein>
<dbReference type="InterPro" id="IPR044644">
    <property type="entry name" value="DinF-like"/>
</dbReference>
<name>A0ABX1CPB2_9SPHN</name>
<accession>A0ABX1CPB2</accession>
<feature type="transmembrane region" description="Helical" evidence="7">
    <location>
        <begin position="204"/>
        <end position="221"/>
    </location>
</feature>
<evidence type="ECO:0000256" key="3">
    <source>
        <dbReference type="ARBA" id="ARBA00022448"/>
    </source>
</evidence>
<feature type="transmembrane region" description="Helical" evidence="7">
    <location>
        <begin position="354"/>
        <end position="371"/>
    </location>
</feature>
<dbReference type="EMBL" id="JAAVJH010000002">
    <property type="protein sequence ID" value="NJR77567.1"/>
    <property type="molecule type" value="Genomic_DNA"/>
</dbReference>
<gene>
    <name evidence="8" type="ORF">HBH26_02925</name>
</gene>
<evidence type="ECO:0000256" key="6">
    <source>
        <dbReference type="ARBA" id="ARBA00023136"/>
    </source>
</evidence>
<comment type="subcellular location">
    <subcellularLocation>
        <location evidence="1">Membrane</location>
        <topology evidence="1">Multi-pass membrane protein</topology>
    </subcellularLocation>
</comment>